<organism evidence="7 8">
    <name type="scientific">Lentzea pudingi</name>
    <dbReference type="NCBI Taxonomy" id="1789439"/>
    <lineage>
        <taxon>Bacteria</taxon>
        <taxon>Bacillati</taxon>
        <taxon>Actinomycetota</taxon>
        <taxon>Actinomycetes</taxon>
        <taxon>Pseudonocardiales</taxon>
        <taxon>Pseudonocardiaceae</taxon>
        <taxon>Lentzea</taxon>
    </lineage>
</organism>
<comment type="caution">
    <text evidence="7">The sequence shown here is derived from an EMBL/GenBank/DDBJ whole genome shotgun (WGS) entry which is preliminary data.</text>
</comment>
<dbReference type="InterPro" id="IPR001962">
    <property type="entry name" value="Asn_synthase"/>
</dbReference>
<dbReference type="InterPro" id="IPR029055">
    <property type="entry name" value="Ntn_hydrolases_N"/>
</dbReference>
<evidence type="ECO:0000256" key="4">
    <source>
        <dbReference type="ARBA" id="ARBA00048741"/>
    </source>
</evidence>
<dbReference type="Pfam" id="PF13537">
    <property type="entry name" value="GATase_7"/>
    <property type="match status" value="1"/>
</dbReference>
<dbReference type="Gene3D" id="3.40.50.620">
    <property type="entry name" value="HUPs"/>
    <property type="match status" value="1"/>
</dbReference>
<evidence type="ECO:0000256" key="3">
    <source>
        <dbReference type="ARBA" id="ARBA00022888"/>
    </source>
</evidence>
<dbReference type="PANTHER" id="PTHR43284">
    <property type="entry name" value="ASPARAGINE SYNTHETASE (GLUTAMINE-HYDROLYZING)"/>
    <property type="match status" value="1"/>
</dbReference>
<dbReference type="PANTHER" id="PTHR43284:SF1">
    <property type="entry name" value="ASPARAGINE SYNTHETASE"/>
    <property type="match status" value="1"/>
</dbReference>
<name>A0ABQ2HRE2_9PSEU</name>
<protein>
    <recommendedName>
        <fullName evidence="2">asparagine synthase (glutamine-hydrolyzing)</fullName>
        <ecNumber evidence="2">6.3.5.4</ecNumber>
    </recommendedName>
</protein>
<accession>A0ABQ2HRE2</accession>
<keyword evidence="8" id="KW-1185">Reference proteome</keyword>
<evidence type="ECO:0000259" key="6">
    <source>
        <dbReference type="Pfam" id="PF13537"/>
    </source>
</evidence>
<gene>
    <name evidence="7" type="ORF">GCM10011609_27910</name>
</gene>
<evidence type="ECO:0000313" key="7">
    <source>
        <dbReference type="EMBL" id="GGM89450.1"/>
    </source>
</evidence>
<reference evidence="8" key="1">
    <citation type="journal article" date="2019" name="Int. J. Syst. Evol. Microbiol.">
        <title>The Global Catalogue of Microorganisms (GCM) 10K type strain sequencing project: providing services to taxonomists for standard genome sequencing and annotation.</title>
        <authorList>
            <consortium name="The Broad Institute Genomics Platform"/>
            <consortium name="The Broad Institute Genome Sequencing Center for Infectious Disease"/>
            <person name="Wu L."/>
            <person name="Ma J."/>
        </authorList>
    </citation>
    <scope>NUCLEOTIDE SEQUENCE [LARGE SCALE GENOMIC DNA]</scope>
    <source>
        <strain evidence="8">CGMCC 4.7319</strain>
    </source>
</reference>
<evidence type="ECO:0000259" key="5">
    <source>
        <dbReference type="Pfam" id="PF00733"/>
    </source>
</evidence>
<dbReference type="Gene3D" id="3.60.20.10">
    <property type="entry name" value="Glutamine Phosphoribosylpyrophosphate, subunit 1, domain 1"/>
    <property type="match status" value="1"/>
</dbReference>
<sequence>MSYIACATGEDRRPVLPPTSGVPLVRTSASAASWTLSVDGVGGRAEDLAQHLWHHPDGAFGYAGIIYNWPELTRRLRAVVDARTEITSCAHAIALLLRHDPQWTLANVNGKFAAVDVTAHTITCWRDKIGEEQLYHGGGPRRFVAASTVLSVAESLGTARIVVPDSFRVFETPVGAETMLEGVSKLPPGSVLTRDAAEGRVTTRTYWQVEPGETTESDEDVVAGFRDLLFDAITLRMDGGANSCFLSGGQDSSFVAGALARLGSPPRFAFTTAFAELDHVYNEAPYAALAAKHSGAEHVVLEPNASDFATHYPKTIEVLGEVKANAAHFIEYWIARAAAERGITRLFSGYGADESLGGEVRYLVGYLDRDRATAMRLAQEHPLLRDYRPLFEKIATVPQDADEALKYFTLMKRGDASGGDGPHLALVRSLFAAAGDRLVDQMGIVDTAISGQPLLDTARVDKYWGVDKICPFLDHRVITAAYALPERLKIRDLTTKVALRLASAGIVPDEITHRPTKVGFAFPHNHGPYQRFLSDLADRFAVRTGRPVRVDPSRGRYDRTLLMAASEEILRRRVEDVPVGVRTGEGG</sequence>
<evidence type="ECO:0000256" key="2">
    <source>
        <dbReference type="ARBA" id="ARBA00012737"/>
    </source>
</evidence>
<feature type="domain" description="Glutamine amidotransferase type-2" evidence="6">
    <location>
        <begin position="59"/>
        <end position="149"/>
    </location>
</feature>
<feature type="domain" description="Asparagine synthetase" evidence="5">
    <location>
        <begin position="225"/>
        <end position="541"/>
    </location>
</feature>
<proteinExistence type="predicted"/>
<dbReference type="Proteomes" id="UP000597656">
    <property type="component" value="Unassembled WGS sequence"/>
</dbReference>
<dbReference type="CDD" id="cd01991">
    <property type="entry name" value="Asn_synthase_B_C"/>
    <property type="match status" value="1"/>
</dbReference>
<evidence type="ECO:0000313" key="8">
    <source>
        <dbReference type="Proteomes" id="UP000597656"/>
    </source>
</evidence>
<dbReference type="EMBL" id="BMNC01000003">
    <property type="protein sequence ID" value="GGM89450.1"/>
    <property type="molecule type" value="Genomic_DNA"/>
</dbReference>
<dbReference type="InterPro" id="IPR051786">
    <property type="entry name" value="ASN_synthetase/amidase"/>
</dbReference>
<dbReference type="Pfam" id="PF00733">
    <property type="entry name" value="Asn_synthase"/>
    <property type="match status" value="1"/>
</dbReference>
<dbReference type="SUPFAM" id="SSF52402">
    <property type="entry name" value="Adenine nucleotide alpha hydrolases-like"/>
    <property type="match status" value="1"/>
</dbReference>
<keyword evidence="3" id="KW-0061">Asparagine biosynthesis</keyword>
<evidence type="ECO:0000256" key="1">
    <source>
        <dbReference type="ARBA" id="ARBA00005187"/>
    </source>
</evidence>
<dbReference type="InterPro" id="IPR017932">
    <property type="entry name" value="GATase_2_dom"/>
</dbReference>
<dbReference type="InterPro" id="IPR014729">
    <property type="entry name" value="Rossmann-like_a/b/a_fold"/>
</dbReference>
<comment type="pathway">
    <text evidence="1">Amino-acid biosynthesis; L-asparagine biosynthesis; L-asparagine from L-aspartate (L-Gln route): step 1/1.</text>
</comment>
<comment type="catalytic activity">
    <reaction evidence="4">
        <text>L-aspartate + L-glutamine + ATP + H2O = L-asparagine + L-glutamate + AMP + diphosphate + H(+)</text>
        <dbReference type="Rhea" id="RHEA:12228"/>
        <dbReference type="ChEBI" id="CHEBI:15377"/>
        <dbReference type="ChEBI" id="CHEBI:15378"/>
        <dbReference type="ChEBI" id="CHEBI:29985"/>
        <dbReference type="ChEBI" id="CHEBI:29991"/>
        <dbReference type="ChEBI" id="CHEBI:30616"/>
        <dbReference type="ChEBI" id="CHEBI:33019"/>
        <dbReference type="ChEBI" id="CHEBI:58048"/>
        <dbReference type="ChEBI" id="CHEBI:58359"/>
        <dbReference type="ChEBI" id="CHEBI:456215"/>
        <dbReference type="EC" id="6.3.5.4"/>
    </reaction>
</comment>
<dbReference type="EC" id="6.3.5.4" evidence="2"/>
<dbReference type="SUPFAM" id="SSF56235">
    <property type="entry name" value="N-terminal nucleophile aminohydrolases (Ntn hydrolases)"/>
    <property type="match status" value="1"/>
</dbReference>
<keyword evidence="3" id="KW-0028">Amino-acid biosynthesis</keyword>